<dbReference type="SUPFAM" id="SSF52058">
    <property type="entry name" value="L domain-like"/>
    <property type="match status" value="1"/>
</dbReference>
<feature type="compositionally biased region" description="Polar residues" evidence="1">
    <location>
        <begin position="56"/>
        <end position="65"/>
    </location>
</feature>
<dbReference type="GO" id="GO:0005634">
    <property type="term" value="C:nucleus"/>
    <property type="evidence" value="ECO:0007669"/>
    <property type="project" value="TreeGrafter"/>
</dbReference>
<evidence type="ECO:0000259" key="3">
    <source>
        <dbReference type="Pfam" id="PF24048"/>
    </source>
</evidence>
<dbReference type="InterPro" id="IPR032675">
    <property type="entry name" value="LRR_dom_sf"/>
</dbReference>
<sequence>MGDCGAGHDDRGQSGYHQPPSHNRVWRKNDKRVSFQDRGGGGGIHKRHGGHKPSRNVFNSLSTLTEGDEDMSHAGTSRRGGYSTRGGYQRGRARVVGAGGPGIRKGRGRGKPGYINHSAIVRAAGGTLPQARGWHRVTIRKGPLYPKNELLSMLVAKCPVPFAPISFIKEGNANCFYVENKEMATALTGLYEKIIMSDGSKLGIMARPSPPPKASHPDGEMLDKLKAVMSSRFLPETKALNLRKFYADPQFLGEPFYAPLNRSLIMNHIIKIIGEHIPGIEAIDLSENDLRSLDDLEKLVEKAPNVKILHLSKNNISNVKDFIMIKDWKLLDLKVDNNPLIDKLTDYIGYVT</sequence>
<feature type="region of interest" description="Disordered" evidence="1">
    <location>
        <begin position="1"/>
        <end position="113"/>
    </location>
</feature>
<reference evidence="4 5" key="1">
    <citation type="journal article" date="2018" name="Nat. Ecol. Evol.">
        <title>Genomic signatures of mitonuclear coevolution across populations of Tigriopus californicus.</title>
        <authorList>
            <person name="Barreto F.S."/>
            <person name="Watson E.T."/>
            <person name="Lima T.G."/>
            <person name="Willett C.S."/>
            <person name="Edmands S."/>
            <person name="Li W."/>
            <person name="Burton R.S."/>
        </authorList>
    </citation>
    <scope>NUCLEOTIDE SEQUENCE [LARGE SCALE GENOMIC DNA]</scope>
    <source>
        <strain evidence="4 5">San Diego</strain>
    </source>
</reference>
<dbReference type="Proteomes" id="UP000318571">
    <property type="component" value="Chromosome 7"/>
</dbReference>
<dbReference type="InterPro" id="IPR015245">
    <property type="entry name" value="Tap_RNA-bd"/>
</dbReference>
<dbReference type="Gene3D" id="3.30.70.330">
    <property type="match status" value="1"/>
</dbReference>
<dbReference type="Gene3D" id="3.80.10.10">
    <property type="entry name" value="Ribonuclease Inhibitor"/>
    <property type="match status" value="1"/>
</dbReference>
<evidence type="ECO:0000256" key="1">
    <source>
        <dbReference type="SAM" id="MobiDB-lite"/>
    </source>
</evidence>
<dbReference type="AlphaFoldDB" id="A0A553P392"/>
<dbReference type="GO" id="GO:0005737">
    <property type="term" value="C:cytoplasm"/>
    <property type="evidence" value="ECO:0007669"/>
    <property type="project" value="InterPro"/>
</dbReference>
<dbReference type="Pfam" id="PF24048">
    <property type="entry name" value="LRR_NXF1-5"/>
    <property type="match status" value="1"/>
</dbReference>
<accession>A0A553P392</accession>
<dbReference type="Pfam" id="PF09162">
    <property type="entry name" value="Tap-RNA_bind"/>
    <property type="match status" value="1"/>
</dbReference>
<evidence type="ECO:0000313" key="5">
    <source>
        <dbReference type="Proteomes" id="UP000318571"/>
    </source>
</evidence>
<keyword evidence="5" id="KW-1185">Reference proteome</keyword>
<feature type="domain" description="Nuclear RNA export factor Tap RNA-binding" evidence="2">
    <location>
        <begin position="134"/>
        <end position="212"/>
    </location>
</feature>
<dbReference type="PANTHER" id="PTHR10662">
    <property type="entry name" value="NUCLEAR RNA EXPORT FACTOR"/>
    <property type="match status" value="1"/>
</dbReference>
<dbReference type="InterPro" id="IPR030217">
    <property type="entry name" value="NXF_fam"/>
</dbReference>
<evidence type="ECO:0000259" key="2">
    <source>
        <dbReference type="Pfam" id="PF09162"/>
    </source>
</evidence>
<protein>
    <submittedName>
        <fullName evidence="4">Uncharacterized protein</fullName>
    </submittedName>
</protein>
<dbReference type="InterPro" id="IPR035979">
    <property type="entry name" value="RBD_domain_sf"/>
</dbReference>
<dbReference type="InterPro" id="IPR057125">
    <property type="entry name" value="NXF1/2/3/5-like_LRR"/>
</dbReference>
<proteinExistence type="predicted"/>
<dbReference type="PANTHER" id="PTHR10662:SF22">
    <property type="entry name" value="NUCLEAR RNA EXPORT FACTOR 1"/>
    <property type="match status" value="1"/>
</dbReference>
<dbReference type="InterPro" id="IPR012677">
    <property type="entry name" value="Nucleotide-bd_a/b_plait_sf"/>
</dbReference>
<feature type="compositionally biased region" description="Low complexity" evidence="1">
    <location>
        <begin position="75"/>
        <end position="87"/>
    </location>
</feature>
<organism evidence="4 5">
    <name type="scientific">Tigriopus californicus</name>
    <name type="common">Marine copepod</name>
    <dbReference type="NCBI Taxonomy" id="6832"/>
    <lineage>
        <taxon>Eukaryota</taxon>
        <taxon>Metazoa</taxon>
        <taxon>Ecdysozoa</taxon>
        <taxon>Arthropoda</taxon>
        <taxon>Crustacea</taxon>
        <taxon>Multicrustacea</taxon>
        <taxon>Hexanauplia</taxon>
        <taxon>Copepoda</taxon>
        <taxon>Harpacticoida</taxon>
        <taxon>Harpacticidae</taxon>
        <taxon>Tigriopus</taxon>
    </lineage>
</organism>
<evidence type="ECO:0000313" key="4">
    <source>
        <dbReference type="EMBL" id="TRY72144.1"/>
    </source>
</evidence>
<name>A0A553P392_TIGCA</name>
<comment type="caution">
    <text evidence="4">The sequence shown here is derived from an EMBL/GenBank/DDBJ whole genome shotgun (WGS) entry which is preliminary data.</text>
</comment>
<feature type="domain" description="NXF1/2/3/5-like leucine-rich repeat" evidence="3">
    <location>
        <begin position="232"/>
        <end position="351"/>
    </location>
</feature>
<dbReference type="EMBL" id="VCGU01000008">
    <property type="protein sequence ID" value="TRY72144.1"/>
    <property type="molecule type" value="Genomic_DNA"/>
</dbReference>
<gene>
    <name evidence="4" type="ORF">TCAL_10600</name>
</gene>
<feature type="compositionally biased region" description="Basic residues" evidence="1">
    <location>
        <begin position="44"/>
        <end position="54"/>
    </location>
</feature>
<dbReference type="PROSITE" id="PS51450">
    <property type="entry name" value="LRR"/>
    <property type="match status" value="1"/>
</dbReference>
<dbReference type="GO" id="GO:0016973">
    <property type="term" value="P:poly(A)+ mRNA export from nucleus"/>
    <property type="evidence" value="ECO:0007669"/>
    <property type="project" value="TreeGrafter"/>
</dbReference>
<feature type="compositionally biased region" description="Basic and acidic residues" evidence="1">
    <location>
        <begin position="1"/>
        <end position="12"/>
    </location>
</feature>
<dbReference type="OMA" id="HIDEACE"/>
<dbReference type="GO" id="GO:0003723">
    <property type="term" value="F:RNA binding"/>
    <property type="evidence" value="ECO:0007669"/>
    <property type="project" value="InterPro"/>
</dbReference>
<dbReference type="InterPro" id="IPR001611">
    <property type="entry name" value="Leu-rich_rpt"/>
</dbReference>
<dbReference type="SUPFAM" id="SSF54928">
    <property type="entry name" value="RNA-binding domain, RBD"/>
    <property type="match status" value="1"/>
</dbReference>
<dbReference type="STRING" id="6832.A0A553P392"/>